<protein>
    <submittedName>
        <fullName evidence="1">Uncharacterized protein</fullName>
    </submittedName>
</protein>
<evidence type="ECO:0000313" key="2">
    <source>
        <dbReference type="Proteomes" id="UP000483820"/>
    </source>
</evidence>
<dbReference type="GeneID" id="9805340"/>
<organism evidence="1 2">
    <name type="scientific">Caenorhabditis remanei</name>
    <name type="common">Caenorhabditis vulgaris</name>
    <dbReference type="NCBI Taxonomy" id="31234"/>
    <lineage>
        <taxon>Eukaryota</taxon>
        <taxon>Metazoa</taxon>
        <taxon>Ecdysozoa</taxon>
        <taxon>Nematoda</taxon>
        <taxon>Chromadorea</taxon>
        <taxon>Rhabditida</taxon>
        <taxon>Rhabditina</taxon>
        <taxon>Rhabditomorpha</taxon>
        <taxon>Rhabditoidea</taxon>
        <taxon>Rhabditidae</taxon>
        <taxon>Peloderinae</taxon>
        <taxon>Caenorhabditis</taxon>
    </lineage>
</organism>
<dbReference type="RefSeq" id="XP_003099492.2">
    <property type="nucleotide sequence ID" value="XM_003099444.2"/>
</dbReference>
<accession>A0A6A5H117</accession>
<sequence length="143" mass="16943">MAEQALIKEESKELTMTEKILVKEESKDIVEESRKERGILLISIKNIYKDLDRRCAFLRARSPFPNGYMKVTKRELRTSNIEKLHKVKAHYEDLQGKLMKIQKEEFPRVPIFYVDTSAFEWRLQEISRRVRGGLLTFLEALIK</sequence>
<dbReference type="EMBL" id="WUAV01000003">
    <property type="protein sequence ID" value="KAF1760699.1"/>
    <property type="molecule type" value="Genomic_DNA"/>
</dbReference>
<proteinExistence type="predicted"/>
<dbReference type="KEGG" id="crq:GCK72_008948"/>
<evidence type="ECO:0000313" key="1">
    <source>
        <dbReference type="EMBL" id="KAF1760699.1"/>
    </source>
</evidence>
<gene>
    <name evidence="1" type="ORF">GCK72_008948</name>
</gene>
<name>A0A6A5H117_CAERE</name>
<reference evidence="1 2" key="1">
    <citation type="submission" date="2019-12" db="EMBL/GenBank/DDBJ databases">
        <title>Chromosome-level assembly of the Caenorhabditis remanei genome.</title>
        <authorList>
            <person name="Teterina A.A."/>
            <person name="Willis J.H."/>
            <person name="Phillips P.C."/>
        </authorList>
    </citation>
    <scope>NUCLEOTIDE SEQUENCE [LARGE SCALE GENOMIC DNA]</scope>
    <source>
        <strain evidence="1 2">PX506</strain>
        <tissue evidence="1">Whole organism</tissue>
    </source>
</reference>
<dbReference type="CTD" id="9805340"/>
<dbReference type="AlphaFoldDB" id="A0A6A5H117"/>
<dbReference type="Proteomes" id="UP000483820">
    <property type="component" value="Chromosome III"/>
</dbReference>
<comment type="caution">
    <text evidence="1">The sequence shown here is derived from an EMBL/GenBank/DDBJ whole genome shotgun (WGS) entry which is preliminary data.</text>
</comment>